<evidence type="ECO:0000313" key="2">
    <source>
        <dbReference type="EMBL" id="PLW35904.1"/>
    </source>
</evidence>
<dbReference type="Proteomes" id="UP000235392">
    <property type="component" value="Unassembled WGS sequence"/>
</dbReference>
<reference evidence="2 3" key="1">
    <citation type="submission" date="2017-11" db="EMBL/GenBank/DDBJ databases">
        <title>De novo assembly and phasing of dikaryotic genomes from two isolates of Puccinia coronata f. sp. avenae, the causal agent of oat crown rust.</title>
        <authorList>
            <person name="Miller M.E."/>
            <person name="Zhang Y."/>
            <person name="Omidvar V."/>
            <person name="Sperschneider J."/>
            <person name="Schwessinger B."/>
            <person name="Raley C."/>
            <person name="Palmer J.M."/>
            <person name="Garnica D."/>
            <person name="Upadhyaya N."/>
            <person name="Rathjen J."/>
            <person name="Taylor J.M."/>
            <person name="Park R.F."/>
            <person name="Dodds P.N."/>
            <person name="Hirsch C.D."/>
            <person name="Kianian S.F."/>
            <person name="Figueroa M."/>
        </authorList>
    </citation>
    <scope>NUCLEOTIDE SEQUENCE [LARGE SCALE GENOMIC DNA]</scope>
    <source>
        <strain evidence="2">12SD80</strain>
    </source>
</reference>
<feature type="compositionally biased region" description="Polar residues" evidence="1">
    <location>
        <begin position="37"/>
        <end position="50"/>
    </location>
</feature>
<gene>
    <name evidence="2" type="ORF">PCASD_12103</name>
</gene>
<protein>
    <submittedName>
        <fullName evidence="2">Uncharacterized protein</fullName>
    </submittedName>
</protein>
<sequence>MLEAFVSHAEIDVSSCWNQDQAPVTGTKTKLLEPRPSSWNQDQAPGTKTIQRLEPRPKSSCWDQDQASASGTKTEGQST</sequence>
<proteinExistence type="predicted"/>
<accession>A0A2N5UDS1</accession>
<dbReference type="AlphaFoldDB" id="A0A2N5UDS1"/>
<feature type="region of interest" description="Disordered" evidence="1">
    <location>
        <begin position="12"/>
        <end position="79"/>
    </location>
</feature>
<organism evidence="2 3">
    <name type="scientific">Puccinia coronata f. sp. avenae</name>
    <dbReference type="NCBI Taxonomy" id="200324"/>
    <lineage>
        <taxon>Eukaryota</taxon>
        <taxon>Fungi</taxon>
        <taxon>Dikarya</taxon>
        <taxon>Basidiomycota</taxon>
        <taxon>Pucciniomycotina</taxon>
        <taxon>Pucciniomycetes</taxon>
        <taxon>Pucciniales</taxon>
        <taxon>Pucciniaceae</taxon>
        <taxon>Puccinia</taxon>
    </lineage>
</organism>
<name>A0A2N5UDS1_9BASI</name>
<feature type="compositionally biased region" description="Polar residues" evidence="1">
    <location>
        <begin position="61"/>
        <end position="79"/>
    </location>
</feature>
<dbReference type="EMBL" id="PGCI01000169">
    <property type="protein sequence ID" value="PLW35904.1"/>
    <property type="molecule type" value="Genomic_DNA"/>
</dbReference>
<evidence type="ECO:0000256" key="1">
    <source>
        <dbReference type="SAM" id="MobiDB-lite"/>
    </source>
</evidence>
<evidence type="ECO:0000313" key="3">
    <source>
        <dbReference type="Proteomes" id="UP000235392"/>
    </source>
</evidence>
<feature type="compositionally biased region" description="Polar residues" evidence="1">
    <location>
        <begin position="15"/>
        <end position="28"/>
    </location>
</feature>
<comment type="caution">
    <text evidence="2">The sequence shown here is derived from an EMBL/GenBank/DDBJ whole genome shotgun (WGS) entry which is preliminary data.</text>
</comment>